<keyword evidence="2" id="KW-1185">Reference proteome</keyword>
<name>A0A9P6D487_9AGAR</name>
<protein>
    <submittedName>
        <fullName evidence="1">Uncharacterized protein</fullName>
    </submittedName>
</protein>
<sequence length="157" mass="17871">MSIPRKEFASDAENSRYAFFWKPRTFSFPRPISNQETSKASSITFSDVKARKIGGSRSHSNSAPLHLYPTAKYIVLVGNFLQLLSMREIISQELNGDAWDAESYALDLAMLYCRGMGLKVDIDHLFKLLLAVASNYFIRKRGLCQTRRIVATEIAWK</sequence>
<reference evidence="1" key="1">
    <citation type="submission" date="2020-11" db="EMBL/GenBank/DDBJ databases">
        <authorList>
            <consortium name="DOE Joint Genome Institute"/>
            <person name="Ahrendt S."/>
            <person name="Riley R."/>
            <person name="Andreopoulos W."/>
            <person name="Labutti K."/>
            <person name="Pangilinan J."/>
            <person name="Ruiz-Duenas F.J."/>
            <person name="Barrasa J.M."/>
            <person name="Sanchez-Garcia M."/>
            <person name="Camarero S."/>
            <person name="Miyauchi S."/>
            <person name="Serrano A."/>
            <person name="Linde D."/>
            <person name="Babiker R."/>
            <person name="Drula E."/>
            <person name="Ayuso-Fernandez I."/>
            <person name="Pacheco R."/>
            <person name="Padilla G."/>
            <person name="Ferreira P."/>
            <person name="Barriuso J."/>
            <person name="Kellner H."/>
            <person name="Castanera R."/>
            <person name="Alfaro M."/>
            <person name="Ramirez L."/>
            <person name="Pisabarro A.G."/>
            <person name="Kuo A."/>
            <person name="Tritt A."/>
            <person name="Lipzen A."/>
            <person name="He G."/>
            <person name="Yan M."/>
            <person name="Ng V."/>
            <person name="Cullen D."/>
            <person name="Martin F."/>
            <person name="Rosso M.-N."/>
            <person name="Henrissat B."/>
            <person name="Hibbett D."/>
            <person name="Martinez A.T."/>
            <person name="Grigoriev I.V."/>
        </authorList>
    </citation>
    <scope>NUCLEOTIDE SEQUENCE</scope>
    <source>
        <strain evidence="1">CIRM-BRFM 674</strain>
    </source>
</reference>
<proteinExistence type="predicted"/>
<dbReference type="Proteomes" id="UP000807469">
    <property type="component" value="Unassembled WGS sequence"/>
</dbReference>
<evidence type="ECO:0000313" key="2">
    <source>
        <dbReference type="Proteomes" id="UP000807469"/>
    </source>
</evidence>
<comment type="caution">
    <text evidence="1">The sequence shown here is derived from an EMBL/GenBank/DDBJ whole genome shotgun (WGS) entry which is preliminary data.</text>
</comment>
<dbReference type="EMBL" id="MU155160">
    <property type="protein sequence ID" value="KAF9482860.1"/>
    <property type="molecule type" value="Genomic_DNA"/>
</dbReference>
<dbReference type="AlphaFoldDB" id="A0A9P6D487"/>
<evidence type="ECO:0000313" key="1">
    <source>
        <dbReference type="EMBL" id="KAF9482860.1"/>
    </source>
</evidence>
<organism evidence="1 2">
    <name type="scientific">Pholiota conissans</name>
    <dbReference type="NCBI Taxonomy" id="109636"/>
    <lineage>
        <taxon>Eukaryota</taxon>
        <taxon>Fungi</taxon>
        <taxon>Dikarya</taxon>
        <taxon>Basidiomycota</taxon>
        <taxon>Agaricomycotina</taxon>
        <taxon>Agaricomycetes</taxon>
        <taxon>Agaricomycetidae</taxon>
        <taxon>Agaricales</taxon>
        <taxon>Agaricineae</taxon>
        <taxon>Strophariaceae</taxon>
        <taxon>Pholiota</taxon>
    </lineage>
</organism>
<gene>
    <name evidence="1" type="ORF">BDN70DRAFT_379530</name>
</gene>
<accession>A0A9P6D487</accession>